<dbReference type="Proteomes" id="UP000813385">
    <property type="component" value="Unassembled WGS sequence"/>
</dbReference>
<feature type="region of interest" description="Disordered" evidence="1">
    <location>
        <begin position="394"/>
        <end position="458"/>
    </location>
</feature>
<feature type="domain" description="Sfi1 spindle body" evidence="2">
    <location>
        <begin position="83"/>
        <end position="321"/>
    </location>
</feature>
<comment type="caution">
    <text evidence="3">The sequence shown here is derived from an EMBL/GenBank/DDBJ whole genome shotgun (WGS) entry which is preliminary data.</text>
</comment>
<dbReference type="InterPro" id="IPR013665">
    <property type="entry name" value="Sfi1_dom"/>
</dbReference>
<feature type="compositionally biased region" description="Polar residues" evidence="1">
    <location>
        <begin position="420"/>
        <end position="439"/>
    </location>
</feature>
<dbReference type="AlphaFoldDB" id="A0A8K0X042"/>
<reference evidence="3" key="1">
    <citation type="journal article" date="2021" name="Nat. Commun.">
        <title>Genetic determinants of endophytism in the Arabidopsis root mycobiome.</title>
        <authorList>
            <person name="Mesny F."/>
            <person name="Miyauchi S."/>
            <person name="Thiergart T."/>
            <person name="Pickel B."/>
            <person name="Atanasova L."/>
            <person name="Karlsson M."/>
            <person name="Huettel B."/>
            <person name="Barry K.W."/>
            <person name="Haridas S."/>
            <person name="Chen C."/>
            <person name="Bauer D."/>
            <person name="Andreopoulos W."/>
            <person name="Pangilinan J."/>
            <person name="LaButti K."/>
            <person name="Riley R."/>
            <person name="Lipzen A."/>
            <person name="Clum A."/>
            <person name="Drula E."/>
            <person name="Henrissat B."/>
            <person name="Kohler A."/>
            <person name="Grigoriev I.V."/>
            <person name="Martin F.M."/>
            <person name="Hacquard S."/>
        </authorList>
    </citation>
    <scope>NUCLEOTIDE SEQUENCE</scope>
    <source>
        <strain evidence="3">MPI-CAGE-AT-0016</strain>
    </source>
</reference>
<protein>
    <recommendedName>
        <fullName evidence="2">Sfi1 spindle body domain-containing protein</fullName>
    </recommendedName>
</protein>
<dbReference type="Pfam" id="PF08457">
    <property type="entry name" value="Sfi1"/>
    <property type="match status" value="1"/>
</dbReference>
<keyword evidence="4" id="KW-1185">Reference proteome</keyword>
<proteinExistence type="predicted"/>
<evidence type="ECO:0000313" key="4">
    <source>
        <dbReference type="Proteomes" id="UP000813385"/>
    </source>
</evidence>
<accession>A0A8K0X042</accession>
<feature type="compositionally biased region" description="Basic and acidic residues" evidence="1">
    <location>
        <begin position="444"/>
        <end position="458"/>
    </location>
</feature>
<feature type="compositionally biased region" description="Low complexity" evidence="1">
    <location>
        <begin position="394"/>
        <end position="412"/>
    </location>
</feature>
<name>A0A8K0X042_9PEZI</name>
<dbReference type="EMBL" id="JAGPXD010000007">
    <property type="protein sequence ID" value="KAH7347944.1"/>
    <property type="molecule type" value="Genomic_DNA"/>
</dbReference>
<feature type="region of interest" description="Disordered" evidence="1">
    <location>
        <begin position="327"/>
        <end position="351"/>
    </location>
</feature>
<evidence type="ECO:0000313" key="3">
    <source>
        <dbReference type="EMBL" id="KAH7347944.1"/>
    </source>
</evidence>
<evidence type="ECO:0000256" key="1">
    <source>
        <dbReference type="SAM" id="MobiDB-lite"/>
    </source>
</evidence>
<gene>
    <name evidence="3" type="ORF">B0T11DRAFT_292198</name>
</gene>
<dbReference type="OrthoDB" id="5215300at2759"/>
<evidence type="ECO:0000259" key="2">
    <source>
        <dbReference type="Pfam" id="PF08457"/>
    </source>
</evidence>
<organism evidence="3 4">
    <name type="scientific">Plectosphaerella cucumerina</name>
    <dbReference type="NCBI Taxonomy" id="40658"/>
    <lineage>
        <taxon>Eukaryota</taxon>
        <taxon>Fungi</taxon>
        <taxon>Dikarya</taxon>
        <taxon>Ascomycota</taxon>
        <taxon>Pezizomycotina</taxon>
        <taxon>Sordariomycetes</taxon>
        <taxon>Hypocreomycetidae</taxon>
        <taxon>Glomerellales</taxon>
        <taxon>Plectosphaerellaceae</taxon>
        <taxon>Plectosphaerella</taxon>
    </lineage>
</organism>
<sequence length="458" mass="52756">MAAWQDLLICHEHAMLLRRHRLLRGVLYHWELMRRGREYAIGIADEDVRRVIARWQTLGQRRVPVQRDIYRDRHGAEVSVRRDGSYVLAATWRHNLLRDSLSKWQFETSGHAGLWQKAASLSTAVSTYRAICSWHGVNREVDTLQVWASRADRYLVINECLGRARHIARPSWSHTTRTLYARARWRQKHLNVRRIVSSWKRQTRSRDRLDAVARDCEVDSSARRLIQTLHAWQEECEGLLASDWTSHLPGSWINEWAVADELLQLLRDESSAAWEVCLRSKIYNKWRALSVQFHSQSYVVSDVVEKNSRKLTRRILLHWQQSGSGTAHSLASRTASRSTHNPRTSIWSRTQTRPTAASSLMDFGGVQSLEESSLYNAAEHHGLLDTPTRWTGLGSSLTRLPTTTPRAPLSTPFERELRTRYNQTNGAGPSGLSTSQTPRLSAADARRIAEERRRNRPS</sequence>